<comment type="cofactor">
    <cofactor evidence="1">
        <name>Mg(2+)</name>
        <dbReference type="ChEBI" id="CHEBI:18420"/>
    </cofactor>
</comment>
<dbReference type="InterPro" id="IPR038987">
    <property type="entry name" value="MoeA-like"/>
</dbReference>
<evidence type="ECO:0000313" key="2">
    <source>
        <dbReference type="EMBL" id="SMO95185.1"/>
    </source>
</evidence>
<dbReference type="GO" id="GO:0006777">
    <property type="term" value="P:Mo-molybdopterin cofactor biosynthetic process"/>
    <property type="evidence" value="ECO:0007669"/>
    <property type="project" value="UniProtKB-UniRule"/>
</dbReference>
<dbReference type="GO" id="GO:0046872">
    <property type="term" value="F:metal ion binding"/>
    <property type="evidence" value="ECO:0007669"/>
    <property type="project" value="UniProtKB-UniRule"/>
</dbReference>
<dbReference type="Gene3D" id="3.90.105.10">
    <property type="entry name" value="Molybdopterin biosynthesis moea protein, domain 2"/>
    <property type="match status" value="1"/>
</dbReference>
<dbReference type="InterPro" id="IPR036425">
    <property type="entry name" value="MoaB/Mog-like_dom_sf"/>
</dbReference>
<comment type="pathway">
    <text evidence="1">Cofactor biosynthesis; molybdopterin biosynthesis.</text>
</comment>
<dbReference type="EC" id="2.10.1.1" evidence="1"/>
<reference evidence="2 3" key="1">
    <citation type="submission" date="2017-05" db="EMBL/GenBank/DDBJ databases">
        <authorList>
            <person name="Varghese N."/>
            <person name="Submissions S."/>
        </authorList>
    </citation>
    <scope>NUCLEOTIDE SEQUENCE [LARGE SCALE GENOMIC DNA]</scope>
    <source>
        <strain evidence="2 3">DSM 19036</strain>
    </source>
</reference>
<dbReference type="SUPFAM" id="SSF53218">
    <property type="entry name" value="Molybdenum cofactor biosynthesis proteins"/>
    <property type="match status" value="1"/>
</dbReference>
<keyword evidence="3" id="KW-1185">Reference proteome</keyword>
<dbReference type="EMBL" id="FXTN01000012">
    <property type="protein sequence ID" value="SMO95185.1"/>
    <property type="molecule type" value="Genomic_DNA"/>
</dbReference>
<evidence type="ECO:0000313" key="3">
    <source>
        <dbReference type="Proteomes" id="UP000320300"/>
    </source>
</evidence>
<gene>
    <name evidence="2" type="ORF">SAMN06265348_11220</name>
</gene>
<protein>
    <recommendedName>
        <fullName evidence="1">Molybdopterin molybdenumtransferase</fullName>
        <ecNumber evidence="1">2.10.1.1</ecNumber>
    </recommendedName>
</protein>
<keyword evidence="1" id="KW-0460">Magnesium</keyword>
<dbReference type="PANTHER" id="PTHR10192">
    <property type="entry name" value="MOLYBDOPTERIN BIOSYNTHESIS PROTEIN"/>
    <property type="match status" value="1"/>
</dbReference>
<dbReference type="GO" id="GO:0061599">
    <property type="term" value="F:molybdopterin molybdotransferase activity"/>
    <property type="evidence" value="ECO:0007669"/>
    <property type="project" value="UniProtKB-UniRule"/>
</dbReference>
<dbReference type="Gene3D" id="3.40.980.10">
    <property type="entry name" value="MoaB/Mog-like domain"/>
    <property type="match status" value="1"/>
</dbReference>
<comment type="catalytic activity">
    <reaction evidence="1">
        <text>adenylyl-molybdopterin + molybdate = Mo-molybdopterin + AMP + H(+)</text>
        <dbReference type="Rhea" id="RHEA:35047"/>
        <dbReference type="ChEBI" id="CHEBI:15378"/>
        <dbReference type="ChEBI" id="CHEBI:36264"/>
        <dbReference type="ChEBI" id="CHEBI:62727"/>
        <dbReference type="ChEBI" id="CHEBI:71302"/>
        <dbReference type="ChEBI" id="CHEBI:456215"/>
    </reaction>
</comment>
<dbReference type="Proteomes" id="UP000320300">
    <property type="component" value="Unassembled WGS sequence"/>
</dbReference>
<organism evidence="2 3">
    <name type="scientific">Pedobacter westerhofensis</name>
    <dbReference type="NCBI Taxonomy" id="425512"/>
    <lineage>
        <taxon>Bacteria</taxon>
        <taxon>Pseudomonadati</taxon>
        <taxon>Bacteroidota</taxon>
        <taxon>Sphingobacteriia</taxon>
        <taxon>Sphingobacteriales</taxon>
        <taxon>Sphingobacteriaceae</taxon>
        <taxon>Pedobacter</taxon>
    </lineage>
</organism>
<comment type="function">
    <text evidence="1">Catalyzes the insertion of molybdate into adenylated molybdopterin with the concomitant release of AMP.</text>
</comment>
<dbReference type="RefSeq" id="WP_142530235.1">
    <property type="nucleotide sequence ID" value="NZ_CBCSJO010000011.1"/>
</dbReference>
<keyword evidence="1" id="KW-0808">Transferase</keyword>
<keyword evidence="1" id="KW-0479">Metal-binding</keyword>
<accession>A0A521FGE1</accession>
<sequence length="153" mass="16553">MISIKEAKLIILEHSRKVPVHPIPLAMALGATLATDLYQHHTSSGYTRGCELTDDAIGYLRGMGHTEVQVFRQPRVGIIVAAQDLRQPGRAEIFGKVSASNSHALTAALKQHDINRINFYNAQDTLEGMTSALTEALLANDVLILTCGMSVGC</sequence>
<name>A0A521FGE1_9SPHI</name>
<dbReference type="UniPathway" id="UPA00344"/>
<comment type="similarity">
    <text evidence="1">Belongs to the MoeA family.</text>
</comment>
<evidence type="ECO:0000256" key="1">
    <source>
        <dbReference type="RuleBase" id="RU365090"/>
    </source>
</evidence>
<keyword evidence="1" id="KW-0501">Molybdenum cofactor biosynthesis</keyword>
<dbReference type="OrthoDB" id="9804758at2"/>
<dbReference type="AlphaFoldDB" id="A0A521FGE1"/>
<keyword evidence="1" id="KW-0500">Molybdenum</keyword>
<dbReference type="GO" id="GO:0005737">
    <property type="term" value="C:cytoplasm"/>
    <property type="evidence" value="ECO:0007669"/>
    <property type="project" value="TreeGrafter"/>
</dbReference>
<dbReference type="PANTHER" id="PTHR10192:SF5">
    <property type="entry name" value="GEPHYRIN"/>
    <property type="match status" value="1"/>
</dbReference>
<proteinExistence type="inferred from homology"/>